<dbReference type="EMBL" id="JABFTP020000185">
    <property type="protein sequence ID" value="KAL3289084.1"/>
    <property type="molecule type" value="Genomic_DNA"/>
</dbReference>
<feature type="transmembrane region" description="Helical" evidence="2">
    <location>
        <begin position="517"/>
        <end position="534"/>
    </location>
</feature>
<dbReference type="Pfam" id="PF16040">
    <property type="entry name" value="APD1-4_N"/>
    <property type="match status" value="1"/>
</dbReference>
<feature type="domain" description="E3 ubiquitin-protein ligase APD1-4 N-terminal" evidence="3">
    <location>
        <begin position="90"/>
        <end position="159"/>
    </location>
</feature>
<evidence type="ECO:0008006" key="7">
    <source>
        <dbReference type="Google" id="ProtNLM"/>
    </source>
</evidence>
<dbReference type="Proteomes" id="UP001516400">
    <property type="component" value="Unassembled WGS sequence"/>
</dbReference>
<name>A0ABD2PDN4_9CUCU</name>
<gene>
    <name evidence="5" type="ORF">HHI36_003526</name>
</gene>
<dbReference type="InterPro" id="IPR032010">
    <property type="entry name" value="APD1-4_M"/>
</dbReference>
<dbReference type="AlphaFoldDB" id="A0ABD2PDN4"/>
<keyword evidence="2" id="KW-0812">Transmembrane</keyword>
<dbReference type="Pfam" id="PF16041">
    <property type="entry name" value="APD1-4_M"/>
    <property type="match status" value="1"/>
</dbReference>
<keyword evidence="2" id="KW-0472">Membrane</keyword>
<feature type="region of interest" description="Disordered" evidence="1">
    <location>
        <begin position="204"/>
        <end position="229"/>
    </location>
</feature>
<keyword evidence="2" id="KW-1133">Transmembrane helix</keyword>
<feature type="transmembrane region" description="Helical" evidence="2">
    <location>
        <begin position="32"/>
        <end position="53"/>
    </location>
</feature>
<dbReference type="PANTHER" id="PTHR39077">
    <property type="entry name" value="DUF4793 DOMAIN-CONTAINING PROTEIN"/>
    <property type="match status" value="1"/>
</dbReference>
<comment type="caution">
    <text evidence="5">The sequence shown here is derived from an EMBL/GenBank/DDBJ whole genome shotgun (WGS) entry which is preliminary data.</text>
</comment>
<keyword evidence="6" id="KW-1185">Reference proteome</keyword>
<accession>A0ABD2PDN4</accession>
<evidence type="ECO:0000256" key="2">
    <source>
        <dbReference type="SAM" id="Phobius"/>
    </source>
</evidence>
<protein>
    <recommendedName>
        <fullName evidence="7">E3 ubiquitin-protein ligase APD1-4 middle domain-containing protein</fullName>
    </recommendedName>
</protein>
<organism evidence="5 6">
    <name type="scientific">Cryptolaemus montrouzieri</name>
    <dbReference type="NCBI Taxonomy" id="559131"/>
    <lineage>
        <taxon>Eukaryota</taxon>
        <taxon>Metazoa</taxon>
        <taxon>Ecdysozoa</taxon>
        <taxon>Arthropoda</taxon>
        <taxon>Hexapoda</taxon>
        <taxon>Insecta</taxon>
        <taxon>Pterygota</taxon>
        <taxon>Neoptera</taxon>
        <taxon>Endopterygota</taxon>
        <taxon>Coleoptera</taxon>
        <taxon>Polyphaga</taxon>
        <taxon>Cucujiformia</taxon>
        <taxon>Coccinelloidea</taxon>
        <taxon>Coccinellidae</taxon>
        <taxon>Scymninae</taxon>
        <taxon>Scymnini</taxon>
        <taxon>Cryptolaemus</taxon>
    </lineage>
</organism>
<feature type="domain" description="E3 ubiquitin-protein ligase APD1-4 middle" evidence="4">
    <location>
        <begin position="425"/>
        <end position="531"/>
    </location>
</feature>
<proteinExistence type="predicted"/>
<dbReference type="PANTHER" id="PTHR39077:SF1">
    <property type="entry name" value="E3 UBIQUITIN-PROTEIN LIGASE APD1-4 MIDDLE DOMAIN-CONTAINING PROTEIN"/>
    <property type="match status" value="1"/>
</dbReference>
<sequence length="535" mass="60980">MFRNSDYFEGLPLRRSSQFGIRQHSLKGPSRVIRLCLLGVMLPTLLIAIPLYLRYRVYRHQLYPLAMSDMRIIDGRISTIWCQRQLVRANMTFNAFLLPETPTISDRHESLSLVRHLLLEDDMKEYWGFYLLKGSVVKVSTCVRWPGASLIVIRGHKHLQECAYIGDNSSEELAELVEEKKADGPANRPDEMRRHRQDVQFVKPVPSSLSSNKSLINHDPEFPDEDVSDTGDIKKILDNLQNKTKILNKEKNKKSGMRNSTEVDKNKLSINNSSPVLSNLTSEEMIEDIMSKLGKLGDKGADILNKLNKKFKEISTQEPISTTLASVQQIIKREIGIAAGTEEQDNVGQEEGFNPERIENRHTQPEMNQNDMSNSEFWSSFSSSEEALLNCDGLILNLPLDPHHKCSANLTNEQAEEAHLQNTFIYKVPLNGYYFFVFSSENEVQQNYVRVQIDLQKTLYDVSKPLAKCSNTSTNCSLDLQFLSGQKVVLQLPLQNNDDYFDEEFVAESECEPRSELYAICVIAVPVVFILFAFT</sequence>
<evidence type="ECO:0000256" key="1">
    <source>
        <dbReference type="SAM" id="MobiDB-lite"/>
    </source>
</evidence>
<evidence type="ECO:0000259" key="3">
    <source>
        <dbReference type="Pfam" id="PF16040"/>
    </source>
</evidence>
<evidence type="ECO:0000313" key="6">
    <source>
        <dbReference type="Proteomes" id="UP001516400"/>
    </source>
</evidence>
<dbReference type="InterPro" id="IPR032008">
    <property type="entry name" value="APD1-4_N"/>
</dbReference>
<reference evidence="5 6" key="1">
    <citation type="journal article" date="2021" name="BMC Biol.">
        <title>Horizontally acquired antibacterial genes associated with adaptive radiation of ladybird beetles.</title>
        <authorList>
            <person name="Li H.S."/>
            <person name="Tang X.F."/>
            <person name="Huang Y.H."/>
            <person name="Xu Z.Y."/>
            <person name="Chen M.L."/>
            <person name="Du X.Y."/>
            <person name="Qiu B.Y."/>
            <person name="Chen P.T."/>
            <person name="Zhang W."/>
            <person name="Slipinski A."/>
            <person name="Escalona H.E."/>
            <person name="Waterhouse R.M."/>
            <person name="Zwick A."/>
            <person name="Pang H."/>
        </authorList>
    </citation>
    <scope>NUCLEOTIDE SEQUENCE [LARGE SCALE GENOMIC DNA]</scope>
    <source>
        <strain evidence="5">SYSU2018</strain>
    </source>
</reference>
<evidence type="ECO:0000259" key="4">
    <source>
        <dbReference type="Pfam" id="PF16041"/>
    </source>
</evidence>
<evidence type="ECO:0000313" key="5">
    <source>
        <dbReference type="EMBL" id="KAL3289084.1"/>
    </source>
</evidence>